<dbReference type="GeneID" id="54278219"/>
<feature type="region of interest" description="Disordered" evidence="1">
    <location>
        <begin position="1"/>
        <end position="160"/>
    </location>
</feature>
<feature type="compositionally biased region" description="Basic and acidic residues" evidence="1">
    <location>
        <begin position="133"/>
        <end position="143"/>
    </location>
</feature>
<feature type="region of interest" description="Disordered" evidence="1">
    <location>
        <begin position="175"/>
        <end position="327"/>
    </location>
</feature>
<reference evidence="2" key="1">
    <citation type="journal article" date="2020" name="Stud. Mycol.">
        <title>101 Dothideomycetes genomes: a test case for predicting lifestyles and emergence of pathogens.</title>
        <authorList>
            <person name="Haridas S."/>
            <person name="Albert R."/>
            <person name="Binder M."/>
            <person name="Bloem J."/>
            <person name="Labutti K."/>
            <person name="Salamov A."/>
            <person name="Andreopoulos B."/>
            <person name="Baker S."/>
            <person name="Barry K."/>
            <person name="Bills G."/>
            <person name="Bluhm B."/>
            <person name="Cannon C."/>
            <person name="Castanera R."/>
            <person name="Culley D."/>
            <person name="Daum C."/>
            <person name="Ezra D."/>
            <person name="Gonzalez J."/>
            <person name="Henrissat B."/>
            <person name="Kuo A."/>
            <person name="Liang C."/>
            <person name="Lipzen A."/>
            <person name="Lutzoni F."/>
            <person name="Magnuson J."/>
            <person name="Mondo S."/>
            <person name="Nolan M."/>
            <person name="Ohm R."/>
            <person name="Pangilinan J."/>
            <person name="Park H.-J."/>
            <person name="Ramirez L."/>
            <person name="Alfaro M."/>
            <person name="Sun H."/>
            <person name="Tritt A."/>
            <person name="Yoshinaga Y."/>
            <person name="Zwiers L.-H."/>
            <person name="Turgeon B."/>
            <person name="Goodwin S."/>
            <person name="Spatafora J."/>
            <person name="Crous P."/>
            <person name="Grigoriev I."/>
        </authorList>
    </citation>
    <scope>NUCLEOTIDE SEQUENCE</scope>
    <source>
        <strain evidence="2">CBS 175.79</strain>
    </source>
</reference>
<evidence type="ECO:0000313" key="2">
    <source>
        <dbReference type="EMBL" id="KAF2019143.1"/>
    </source>
</evidence>
<feature type="compositionally biased region" description="Polar residues" evidence="1">
    <location>
        <begin position="288"/>
        <end position="304"/>
    </location>
</feature>
<keyword evidence="3" id="KW-1185">Reference proteome</keyword>
<protein>
    <submittedName>
        <fullName evidence="2">Uncharacterized protein</fullName>
    </submittedName>
</protein>
<proteinExistence type="predicted"/>
<accession>A0A6A5Y1R1</accession>
<feature type="compositionally biased region" description="Basic and acidic residues" evidence="1">
    <location>
        <begin position="215"/>
        <end position="225"/>
    </location>
</feature>
<feature type="compositionally biased region" description="Low complexity" evidence="1">
    <location>
        <begin position="31"/>
        <end position="40"/>
    </location>
</feature>
<gene>
    <name evidence="2" type="ORF">BU24DRAFT_114148</name>
</gene>
<name>A0A6A5Y1R1_9PLEO</name>
<organism evidence="2 3">
    <name type="scientific">Aaosphaeria arxii CBS 175.79</name>
    <dbReference type="NCBI Taxonomy" id="1450172"/>
    <lineage>
        <taxon>Eukaryota</taxon>
        <taxon>Fungi</taxon>
        <taxon>Dikarya</taxon>
        <taxon>Ascomycota</taxon>
        <taxon>Pezizomycotina</taxon>
        <taxon>Dothideomycetes</taxon>
        <taxon>Pleosporomycetidae</taxon>
        <taxon>Pleosporales</taxon>
        <taxon>Pleosporales incertae sedis</taxon>
        <taxon>Aaosphaeria</taxon>
    </lineage>
</organism>
<dbReference type="OrthoDB" id="10668762at2759"/>
<dbReference type="AlphaFoldDB" id="A0A6A5Y1R1"/>
<feature type="compositionally biased region" description="Acidic residues" evidence="1">
    <location>
        <begin position="81"/>
        <end position="99"/>
    </location>
</feature>
<dbReference type="RefSeq" id="XP_033387482.1">
    <property type="nucleotide sequence ID" value="XM_033520822.1"/>
</dbReference>
<dbReference type="EMBL" id="ML978067">
    <property type="protein sequence ID" value="KAF2019143.1"/>
    <property type="molecule type" value="Genomic_DNA"/>
</dbReference>
<sequence length="494" mass="54949">MAKRALRKASEAPKGTTTNTGNTPKKRKRASASTSTSMTTEGAISKKLQRKSTGLSDDGAIPPGSTRKRSARASAIHYAEDNDEDEEDRSFEDEEEAEAEGGAQEVRHWREPSVASDNLTPAAHATHWKRQARHSDPTQDRSRSGSASKPSRVVKLPVDKKKLTVFQAWDGWREYDGHAQTNSPPVGAHVLPPNPYAQSSNPPPTGHAVDIPKQYIDKSAGERSGSRPAEGAPYQQREMAAEPVRQDFINPTPTGFQAINRRPVDPSPQVEHRVQLPPPPPPPVESQPLVSRSNTEQTSPNLPTQPHPTHAASRPSSSSTGHPGGEENLLKRRQIFSTLIDLLKSPVPSNVVSVSLEPLIESIWTEAEDDYMMQVFSEDDLPRVTKAFTSWISLHETLESFRQRTRYYGRSGDEWQRFRRSLGFLERVPMMEAMNELGQMRLRQIDAGDWFDETTFDRDLAAFLGALTRIPGVGAEDLEDGFAGYNKELLAWFY</sequence>
<feature type="compositionally biased region" description="Low complexity" evidence="1">
    <location>
        <begin position="13"/>
        <end position="23"/>
    </location>
</feature>
<evidence type="ECO:0000313" key="3">
    <source>
        <dbReference type="Proteomes" id="UP000799778"/>
    </source>
</evidence>
<feature type="compositionally biased region" description="Pro residues" evidence="1">
    <location>
        <begin position="276"/>
        <end position="285"/>
    </location>
</feature>
<evidence type="ECO:0000256" key="1">
    <source>
        <dbReference type="SAM" id="MobiDB-lite"/>
    </source>
</evidence>
<dbReference type="Proteomes" id="UP000799778">
    <property type="component" value="Unassembled WGS sequence"/>
</dbReference>